<gene>
    <name evidence="2" type="ORF">LNTAR_04431</name>
</gene>
<dbReference type="Pfam" id="PF07676">
    <property type="entry name" value="PD40"/>
    <property type="match status" value="3"/>
</dbReference>
<evidence type="ECO:0000313" key="3">
    <source>
        <dbReference type="Proteomes" id="UP000004947"/>
    </source>
</evidence>
<accession>A6DQI5</accession>
<protein>
    <submittedName>
        <fullName evidence="2">WD40-like Beta Propeller</fullName>
    </submittedName>
</protein>
<keyword evidence="3" id="KW-1185">Reference proteome</keyword>
<organism evidence="2 3">
    <name type="scientific">Lentisphaera araneosa HTCC2155</name>
    <dbReference type="NCBI Taxonomy" id="313628"/>
    <lineage>
        <taxon>Bacteria</taxon>
        <taxon>Pseudomonadati</taxon>
        <taxon>Lentisphaerota</taxon>
        <taxon>Lentisphaeria</taxon>
        <taxon>Lentisphaerales</taxon>
        <taxon>Lentisphaeraceae</taxon>
        <taxon>Lentisphaera</taxon>
    </lineage>
</organism>
<dbReference type="eggNOG" id="COG0823">
    <property type="taxonomic scope" value="Bacteria"/>
</dbReference>
<dbReference type="STRING" id="313628.LNTAR_04431"/>
<sequence>MKVFVSVLLSFFSMLTYGQLDITKSAQLSNPRLYLETSSISPKLSTNLKRKLIYSDWFTISSNKAESEYKLKISGYPKVQVRLLDKLNQTVDNCNFDINLQKVSEQWQASLIVDQVLTRFFKSQRFTQPALTTSQIAFCARVNGKKEIYLCDLDGNNLRKKTNFKSITALPRWSPDNRYLVYTVYGKASTNIFQTDLNSNKHRILSHYRGMNTGAAFRPKGNAIVMTLSKGNSVDLYWMDLNNIGKTGRLTKTTSLESSPVFSPSGAQICYVSSSVSSSGKVSTPRLYVMNASKLTTKPLFNDRSERVSPDWSKTSNLLVYSKKMGRQYVIATCDPKNPSGTEKIISKTAGHWEAPSWSPDGRHIVCTRDTGGEKQLYIVDTLYKTSRKINTTLKHCSSPSWSNLYK</sequence>
<dbReference type="EMBL" id="ABCK01000020">
    <property type="protein sequence ID" value="EDM26066.1"/>
    <property type="molecule type" value="Genomic_DNA"/>
</dbReference>
<evidence type="ECO:0000256" key="1">
    <source>
        <dbReference type="ARBA" id="ARBA00009820"/>
    </source>
</evidence>
<dbReference type="PANTHER" id="PTHR36842">
    <property type="entry name" value="PROTEIN TOLB HOMOLOG"/>
    <property type="match status" value="1"/>
</dbReference>
<evidence type="ECO:0000313" key="2">
    <source>
        <dbReference type="EMBL" id="EDM26066.1"/>
    </source>
</evidence>
<dbReference type="Proteomes" id="UP000004947">
    <property type="component" value="Unassembled WGS sequence"/>
</dbReference>
<dbReference type="RefSeq" id="WP_007280112.1">
    <property type="nucleotide sequence ID" value="NZ_ABCK01000020.1"/>
</dbReference>
<comment type="caution">
    <text evidence="2">The sequence shown here is derived from an EMBL/GenBank/DDBJ whole genome shotgun (WGS) entry which is preliminary data.</text>
</comment>
<dbReference type="AlphaFoldDB" id="A6DQI5"/>
<dbReference type="InterPro" id="IPR011042">
    <property type="entry name" value="6-blade_b-propeller_TolB-like"/>
</dbReference>
<reference evidence="2 3" key="1">
    <citation type="journal article" date="2010" name="J. Bacteriol.">
        <title>Genome sequence of Lentisphaera araneosa HTCC2155T, the type species of the order Lentisphaerales in the phylum Lentisphaerae.</title>
        <authorList>
            <person name="Thrash J.C."/>
            <person name="Cho J.C."/>
            <person name="Vergin K.L."/>
            <person name="Morris R.M."/>
            <person name="Giovannoni S.J."/>
        </authorList>
    </citation>
    <scope>NUCLEOTIDE SEQUENCE [LARGE SCALE GENOMIC DNA]</scope>
    <source>
        <strain evidence="2 3">HTCC2155</strain>
    </source>
</reference>
<dbReference type="Gene3D" id="2.120.10.30">
    <property type="entry name" value="TolB, C-terminal domain"/>
    <property type="match status" value="1"/>
</dbReference>
<dbReference type="SUPFAM" id="SSF69304">
    <property type="entry name" value="Tricorn protease N-terminal domain"/>
    <property type="match status" value="1"/>
</dbReference>
<comment type="similarity">
    <text evidence="1">Belongs to the TolB family.</text>
</comment>
<name>A6DQI5_9BACT</name>
<dbReference type="InterPro" id="IPR011659">
    <property type="entry name" value="WD40"/>
</dbReference>
<dbReference type="OrthoDB" id="9774911at2"/>
<dbReference type="PANTHER" id="PTHR36842:SF1">
    <property type="entry name" value="PROTEIN TOLB"/>
    <property type="match status" value="1"/>
</dbReference>
<proteinExistence type="inferred from homology"/>